<keyword evidence="7" id="KW-0029">Amino-acid transport</keyword>
<comment type="caution">
    <text evidence="10">The sequence shown here is derived from an EMBL/GenBank/DDBJ whole genome shotgun (WGS) entry which is preliminary data.</text>
</comment>
<dbReference type="Gene3D" id="3.40.50.300">
    <property type="entry name" value="P-loop containing nucleotide triphosphate hydrolases"/>
    <property type="match status" value="1"/>
</dbReference>
<evidence type="ECO:0000313" key="10">
    <source>
        <dbReference type="EMBL" id="KWW21817.1"/>
    </source>
</evidence>
<dbReference type="Proteomes" id="UP000064189">
    <property type="component" value="Unassembled WGS sequence"/>
</dbReference>
<keyword evidence="2" id="KW-0813">Transport</keyword>
<dbReference type="EMBL" id="LNNH01000010">
    <property type="protein sequence ID" value="KWW21817.1"/>
    <property type="molecule type" value="Genomic_DNA"/>
</dbReference>
<dbReference type="SUPFAM" id="SSF52540">
    <property type="entry name" value="P-loop containing nucleoside triphosphate hydrolases"/>
    <property type="match status" value="1"/>
</dbReference>
<keyword evidence="4" id="KW-0547">Nucleotide-binding</keyword>
<dbReference type="PANTHER" id="PTHR43166">
    <property type="entry name" value="AMINO ACID IMPORT ATP-BINDING PROTEIN"/>
    <property type="match status" value="1"/>
</dbReference>
<dbReference type="Pfam" id="PF00005">
    <property type="entry name" value="ABC_tran"/>
    <property type="match status" value="1"/>
</dbReference>
<dbReference type="SMART" id="SM00930">
    <property type="entry name" value="NIL"/>
    <property type="match status" value="1"/>
</dbReference>
<dbReference type="InterPro" id="IPR050086">
    <property type="entry name" value="MetN_ABC_transporter-like"/>
</dbReference>
<dbReference type="InterPro" id="IPR003439">
    <property type="entry name" value="ABC_transporter-like_ATP-bd"/>
</dbReference>
<keyword evidence="8" id="KW-0472">Membrane</keyword>
<evidence type="ECO:0000259" key="9">
    <source>
        <dbReference type="PROSITE" id="PS50893"/>
    </source>
</evidence>
<dbReference type="Gene3D" id="3.30.70.260">
    <property type="match status" value="1"/>
</dbReference>
<dbReference type="CDD" id="cd03258">
    <property type="entry name" value="ABC_MetN_methionine_transporter"/>
    <property type="match status" value="1"/>
</dbReference>
<name>A0A109N1L0_9BACI</name>
<keyword evidence="11" id="KW-1185">Reference proteome</keyword>
<dbReference type="GO" id="GO:0005524">
    <property type="term" value="F:ATP binding"/>
    <property type="evidence" value="ECO:0007669"/>
    <property type="project" value="UniProtKB-KW"/>
</dbReference>
<evidence type="ECO:0000256" key="2">
    <source>
        <dbReference type="ARBA" id="ARBA00022448"/>
    </source>
</evidence>
<keyword evidence="6" id="KW-1278">Translocase</keyword>
<comment type="similarity">
    <text evidence="1">Belongs to the ABC transporter superfamily.</text>
</comment>
<evidence type="ECO:0000313" key="11">
    <source>
        <dbReference type="Proteomes" id="UP000064189"/>
    </source>
</evidence>
<dbReference type="PROSITE" id="PS50893">
    <property type="entry name" value="ABC_TRANSPORTER_2"/>
    <property type="match status" value="1"/>
</dbReference>
<dbReference type="InterPro" id="IPR018449">
    <property type="entry name" value="NIL_domain"/>
</dbReference>
<dbReference type="FunFam" id="3.40.50.300:FF:000056">
    <property type="entry name" value="Cell division ATP-binding protein FtsE"/>
    <property type="match status" value="1"/>
</dbReference>
<dbReference type="GO" id="GO:0005886">
    <property type="term" value="C:plasma membrane"/>
    <property type="evidence" value="ECO:0007669"/>
    <property type="project" value="UniProtKB-ARBA"/>
</dbReference>
<proteinExistence type="inferred from homology"/>
<dbReference type="GO" id="GO:0016887">
    <property type="term" value="F:ATP hydrolysis activity"/>
    <property type="evidence" value="ECO:0007669"/>
    <property type="project" value="InterPro"/>
</dbReference>
<dbReference type="AlphaFoldDB" id="A0A109N1L0"/>
<dbReference type="Pfam" id="PF09383">
    <property type="entry name" value="NIL"/>
    <property type="match status" value="1"/>
</dbReference>
<organism evidence="10 11">
    <name type="scientific">Peribacillus simplex</name>
    <dbReference type="NCBI Taxonomy" id="1478"/>
    <lineage>
        <taxon>Bacteria</taxon>
        <taxon>Bacillati</taxon>
        <taxon>Bacillota</taxon>
        <taxon>Bacilli</taxon>
        <taxon>Bacillales</taxon>
        <taxon>Bacillaceae</taxon>
        <taxon>Peribacillus</taxon>
    </lineage>
</organism>
<dbReference type="PROSITE" id="PS00211">
    <property type="entry name" value="ABC_TRANSPORTER_1"/>
    <property type="match status" value="1"/>
</dbReference>
<feature type="domain" description="ABC transporter" evidence="9">
    <location>
        <begin position="2"/>
        <end position="241"/>
    </location>
</feature>
<dbReference type="RefSeq" id="WP_061140817.1">
    <property type="nucleotide sequence ID" value="NZ_LNNH01000010.1"/>
</dbReference>
<dbReference type="InterPro" id="IPR027417">
    <property type="entry name" value="P-loop_NTPase"/>
</dbReference>
<evidence type="ECO:0000256" key="6">
    <source>
        <dbReference type="ARBA" id="ARBA00022967"/>
    </source>
</evidence>
<evidence type="ECO:0000256" key="1">
    <source>
        <dbReference type="ARBA" id="ARBA00005417"/>
    </source>
</evidence>
<dbReference type="PANTHER" id="PTHR43166:SF30">
    <property type="entry name" value="METHIONINE IMPORT ATP-BINDING PROTEIN METN"/>
    <property type="match status" value="1"/>
</dbReference>
<sequence length="340" mass="37428">MIEFQHVKKVYETKKQTVEALKGIDLTVEKGDIFGVVGYSGAGKSTLIRLVNLLEHPSEGRVVVGGKELTSLSPKELRAEKKKIGMIFQHFNLLNSKTVFDNIAVPLVLSGTPSKEIKERVSELLEFVGLSSKAKSYPEQLSGGQKQRIGIARALATNPSILLCDEATSALDPQTTSAVLQLLKKINKEYNITILLITHEMSVIREICNKVAVMEGGFVVEQGSVFEVFAKPKTAIAKNFVRTVIHDEIPQSFLKRIGTHIPIIWKINFIGTTSGTPLLSTISKKYDVHLSVLSANISEIQETPFGNLIIEVTGDKQEVAKAYQYIKDEGILVQEVQVNG</sequence>
<dbReference type="InterPro" id="IPR017871">
    <property type="entry name" value="ABC_transporter-like_CS"/>
</dbReference>
<dbReference type="SUPFAM" id="SSF55021">
    <property type="entry name" value="ACT-like"/>
    <property type="match status" value="1"/>
</dbReference>
<dbReference type="SMART" id="SM00382">
    <property type="entry name" value="AAA"/>
    <property type="match status" value="1"/>
</dbReference>
<reference evidence="10 11" key="1">
    <citation type="submission" date="2015-11" db="EMBL/GenBank/DDBJ databases">
        <title>Genome Sequence of Bacillus simplex strain VanAntwerpen2.</title>
        <authorList>
            <person name="Couger M.B."/>
        </authorList>
    </citation>
    <scope>NUCLEOTIDE SEQUENCE [LARGE SCALE GENOMIC DNA]</scope>
    <source>
        <strain evidence="10 11">VanAntwerpen02</strain>
    </source>
</reference>
<accession>A0A109N1L0</accession>
<dbReference type="InterPro" id="IPR041701">
    <property type="entry name" value="MetN_ABC"/>
</dbReference>
<evidence type="ECO:0000256" key="5">
    <source>
        <dbReference type="ARBA" id="ARBA00022840"/>
    </source>
</evidence>
<evidence type="ECO:0000256" key="3">
    <source>
        <dbReference type="ARBA" id="ARBA00022475"/>
    </source>
</evidence>
<evidence type="ECO:0000256" key="7">
    <source>
        <dbReference type="ARBA" id="ARBA00022970"/>
    </source>
</evidence>
<keyword evidence="5 10" id="KW-0067">ATP-binding</keyword>
<dbReference type="GO" id="GO:0006865">
    <property type="term" value="P:amino acid transport"/>
    <property type="evidence" value="ECO:0007669"/>
    <property type="project" value="UniProtKB-KW"/>
</dbReference>
<evidence type="ECO:0000256" key="4">
    <source>
        <dbReference type="ARBA" id="ARBA00022741"/>
    </source>
</evidence>
<gene>
    <name evidence="10" type="ORF">AS888_04815</name>
</gene>
<dbReference type="InterPro" id="IPR045865">
    <property type="entry name" value="ACT-like_dom_sf"/>
</dbReference>
<dbReference type="InterPro" id="IPR003593">
    <property type="entry name" value="AAA+_ATPase"/>
</dbReference>
<keyword evidence="3" id="KW-1003">Cell membrane</keyword>
<evidence type="ECO:0000256" key="8">
    <source>
        <dbReference type="ARBA" id="ARBA00023136"/>
    </source>
</evidence>
<protein>
    <submittedName>
        <fullName evidence="10">Phosphate ABC transporter ATP-binding protein</fullName>
    </submittedName>
</protein>